<dbReference type="Gene3D" id="1.10.10.750">
    <property type="entry name" value="Ypt/Rab-GAP domain of gyp1p, domain 1"/>
    <property type="match status" value="1"/>
</dbReference>
<dbReference type="Gene3D" id="1.10.8.270">
    <property type="entry name" value="putative rabgap domain of human tbc1 domain family member 14 like domains"/>
    <property type="match status" value="1"/>
</dbReference>
<organism evidence="4 5">
    <name type="scientific">Lucilia cuprina</name>
    <name type="common">Green bottle fly</name>
    <name type="synonym">Australian sheep blowfly</name>
    <dbReference type="NCBI Taxonomy" id="7375"/>
    <lineage>
        <taxon>Eukaryota</taxon>
        <taxon>Metazoa</taxon>
        <taxon>Ecdysozoa</taxon>
        <taxon>Arthropoda</taxon>
        <taxon>Hexapoda</taxon>
        <taxon>Insecta</taxon>
        <taxon>Pterygota</taxon>
        <taxon>Neoptera</taxon>
        <taxon>Endopterygota</taxon>
        <taxon>Diptera</taxon>
        <taxon>Brachycera</taxon>
        <taxon>Muscomorpha</taxon>
        <taxon>Oestroidea</taxon>
        <taxon>Calliphoridae</taxon>
        <taxon>Luciliinae</taxon>
        <taxon>Lucilia</taxon>
    </lineage>
</organism>
<proteinExistence type="predicted"/>
<evidence type="ECO:0000256" key="1">
    <source>
        <dbReference type="ARBA" id="ARBA00022468"/>
    </source>
</evidence>
<name>A0A0L0CBH3_LUCCU</name>
<keyword evidence="5" id="KW-1185">Reference proteome</keyword>
<evidence type="ECO:0000313" key="5">
    <source>
        <dbReference type="Proteomes" id="UP000037069"/>
    </source>
</evidence>
<evidence type="ECO:0000313" key="4">
    <source>
        <dbReference type="EMBL" id="KNC29611.1"/>
    </source>
</evidence>
<gene>
    <name evidence="4" type="ORF">FF38_13652</name>
</gene>
<keyword evidence="1" id="KW-0343">GTPase activation</keyword>
<accession>A0A0L0CBH3</accession>
<feature type="compositionally biased region" description="Low complexity" evidence="2">
    <location>
        <begin position="85"/>
        <end position="100"/>
    </location>
</feature>
<dbReference type="PANTHER" id="PTHR22957">
    <property type="entry name" value="TBC1 DOMAIN FAMILY MEMBER GTPASE-ACTIVATING PROTEIN"/>
    <property type="match status" value="1"/>
</dbReference>
<dbReference type="OrthoDB" id="26371at2759"/>
<feature type="compositionally biased region" description="Basic and acidic residues" evidence="2">
    <location>
        <begin position="1"/>
        <end position="13"/>
    </location>
</feature>
<sequence length="283" mass="32322">MPKSDVAELDKNEYVFGENGGRGTPASTFFKKFAHLSPKQHVNRDTSTMEDAQQKILGAGRSHAEHIKANEITANSKSKSKSKHQSSSLASSRFYSRPSSLVKPKPKPDTESSYFDLDDDWDTNFDEVIAKPKAISLSSSNFPKRDSEPSEAAAKAEIDELNSVVSRIQQFRSILSASTVDISQLQKASWRGVPPDLRPQTWMHLLGYLPPTFSRREQTLNRKRQEYLHSIEQEFKNKDQMNASMWHQISIDVPRTNPHIKLYSFETTKRSLERVLYLWAVRH</sequence>
<dbReference type="Proteomes" id="UP000037069">
    <property type="component" value="Unassembled WGS sequence"/>
</dbReference>
<dbReference type="EMBL" id="JRES01000647">
    <property type="protein sequence ID" value="KNC29611.1"/>
    <property type="molecule type" value="Genomic_DNA"/>
</dbReference>
<reference evidence="4 5" key="1">
    <citation type="journal article" date="2015" name="Nat. Commun.">
        <title>Lucilia cuprina genome unlocks parasitic fly biology to underpin future interventions.</title>
        <authorList>
            <person name="Anstead C.A."/>
            <person name="Korhonen P.K."/>
            <person name="Young N.D."/>
            <person name="Hall R.S."/>
            <person name="Jex A.R."/>
            <person name="Murali S.C."/>
            <person name="Hughes D.S."/>
            <person name="Lee S.F."/>
            <person name="Perry T."/>
            <person name="Stroehlein A.J."/>
            <person name="Ansell B.R."/>
            <person name="Breugelmans B."/>
            <person name="Hofmann A."/>
            <person name="Qu J."/>
            <person name="Dugan S."/>
            <person name="Lee S.L."/>
            <person name="Chao H."/>
            <person name="Dinh H."/>
            <person name="Han Y."/>
            <person name="Doddapaneni H.V."/>
            <person name="Worley K.C."/>
            <person name="Muzny D.M."/>
            <person name="Ioannidis P."/>
            <person name="Waterhouse R.M."/>
            <person name="Zdobnov E.M."/>
            <person name="James P.J."/>
            <person name="Bagnall N.H."/>
            <person name="Kotze A.C."/>
            <person name="Gibbs R.A."/>
            <person name="Richards S."/>
            <person name="Batterham P."/>
            <person name="Gasser R.B."/>
        </authorList>
    </citation>
    <scope>NUCLEOTIDE SEQUENCE [LARGE SCALE GENOMIC DNA]</scope>
    <source>
        <strain evidence="4 5">LS</strain>
        <tissue evidence="4">Full body</tissue>
    </source>
</reference>
<dbReference type="GO" id="GO:0005096">
    <property type="term" value="F:GTPase activator activity"/>
    <property type="evidence" value="ECO:0007669"/>
    <property type="project" value="UniProtKB-KW"/>
</dbReference>
<protein>
    <recommendedName>
        <fullName evidence="3">Rab-GAP TBC domain-containing protein</fullName>
    </recommendedName>
</protein>
<dbReference type="Pfam" id="PF00566">
    <property type="entry name" value="RabGAP-TBC"/>
    <property type="match status" value="1"/>
</dbReference>
<feature type="region of interest" description="Disordered" evidence="2">
    <location>
        <begin position="40"/>
        <end position="115"/>
    </location>
</feature>
<dbReference type="InterPro" id="IPR000195">
    <property type="entry name" value="Rab-GAP-TBC_dom"/>
</dbReference>
<feature type="region of interest" description="Disordered" evidence="2">
    <location>
        <begin position="1"/>
        <end position="24"/>
    </location>
</feature>
<feature type="non-terminal residue" evidence="4">
    <location>
        <position position="283"/>
    </location>
</feature>
<evidence type="ECO:0000259" key="3">
    <source>
        <dbReference type="PROSITE" id="PS50086"/>
    </source>
</evidence>
<dbReference type="PROSITE" id="PS50086">
    <property type="entry name" value="TBC_RABGAP"/>
    <property type="match status" value="1"/>
</dbReference>
<dbReference type="STRING" id="7375.A0A0L0CBH3"/>
<evidence type="ECO:0000256" key="2">
    <source>
        <dbReference type="SAM" id="MobiDB-lite"/>
    </source>
</evidence>
<feature type="domain" description="Rab-GAP TBC" evidence="3">
    <location>
        <begin position="192"/>
        <end position="283"/>
    </location>
</feature>
<comment type="caution">
    <text evidence="4">The sequence shown here is derived from an EMBL/GenBank/DDBJ whole genome shotgun (WGS) entry which is preliminary data.</text>
</comment>
<dbReference type="PANTHER" id="PTHR22957:SF26">
    <property type="entry name" value="LD44506P"/>
    <property type="match status" value="1"/>
</dbReference>
<dbReference type="GO" id="GO:0005794">
    <property type="term" value="C:Golgi apparatus"/>
    <property type="evidence" value="ECO:0007669"/>
    <property type="project" value="TreeGrafter"/>
</dbReference>
<dbReference type="SUPFAM" id="SSF47923">
    <property type="entry name" value="Ypt/Rab-GAP domain of gyp1p"/>
    <property type="match status" value="1"/>
</dbReference>
<dbReference type="AlphaFoldDB" id="A0A0L0CBH3"/>
<dbReference type="InterPro" id="IPR035969">
    <property type="entry name" value="Rab-GAP_TBC_sf"/>
</dbReference>